<evidence type="ECO:0000256" key="3">
    <source>
        <dbReference type="SAM" id="MobiDB-lite"/>
    </source>
</evidence>
<feature type="compositionally biased region" description="Basic and acidic residues" evidence="3">
    <location>
        <begin position="465"/>
        <end position="475"/>
    </location>
</feature>
<feature type="compositionally biased region" description="Basic and acidic residues" evidence="3">
    <location>
        <begin position="485"/>
        <end position="494"/>
    </location>
</feature>
<evidence type="ECO:0000259" key="4">
    <source>
        <dbReference type="PROSITE" id="PS50158"/>
    </source>
</evidence>
<feature type="region of interest" description="Disordered" evidence="3">
    <location>
        <begin position="601"/>
        <end position="621"/>
    </location>
</feature>
<feature type="compositionally biased region" description="Basic and acidic residues" evidence="3">
    <location>
        <begin position="70"/>
        <end position="86"/>
    </location>
</feature>
<proteinExistence type="predicted"/>
<name>A0ABR2ZX47_9AGAR</name>
<feature type="region of interest" description="Disordered" evidence="3">
    <location>
        <begin position="1"/>
        <end position="108"/>
    </location>
</feature>
<feature type="compositionally biased region" description="Basic and acidic residues" evidence="3">
    <location>
        <begin position="96"/>
        <end position="108"/>
    </location>
</feature>
<feature type="compositionally biased region" description="Basic and acidic residues" evidence="3">
    <location>
        <begin position="253"/>
        <end position="277"/>
    </location>
</feature>
<dbReference type="InterPro" id="IPR036875">
    <property type="entry name" value="Znf_CCHC_sf"/>
</dbReference>
<keyword evidence="2" id="KW-0479">Metal-binding</keyword>
<reference evidence="5 6" key="1">
    <citation type="submission" date="2024-05" db="EMBL/GenBank/DDBJ databases">
        <title>A draft genome resource for the thread blight pathogen Marasmius tenuissimus strain MS-2.</title>
        <authorList>
            <person name="Yulfo-Soto G.E."/>
            <person name="Baruah I.K."/>
            <person name="Amoako-Attah I."/>
            <person name="Bukari Y."/>
            <person name="Meinhardt L.W."/>
            <person name="Bailey B.A."/>
            <person name="Cohen S.P."/>
        </authorList>
    </citation>
    <scope>NUCLEOTIDE SEQUENCE [LARGE SCALE GENOMIC DNA]</scope>
    <source>
        <strain evidence="5 6">MS-2</strain>
    </source>
</reference>
<dbReference type="Pfam" id="PF00098">
    <property type="entry name" value="zf-CCHC"/>
    <property type="match status" value="1"/>
</dbReference>
<evidence type="ECO:0000313" key="6">
    <source>
        <dbReference type="Proteomes" id="UP001437256"/>
    </source>
</evidence>
<keyword evidence="1" id="KW-0507">mRNA processing</keyword>
<feature type="compositionally biased region" description="Low complexity" evidence="3">
    <location>
        <begin position="601"/>
        <end position="610"/>
    </location>
</feature>
<dbReference type="SUPFAM" id="SSF57756">
    <property type="entry name" value="Retrovirus zinc finger-like domains"/>
    <property type="match status" value="1"/>
</dbReference>
<gene>
    <name evidence="5" type="ORF">AAF712_006967</name>
</gene>
<keyword evidence="2" id="KW-0863">Zinc-finger</keyword>
<feature type="compositionally biased region" description="Basic and acidic residues" evidence="3">
    <location>
        <begin position="168"/>
        <end position="184"/>
    </location>
</feature>
<feature type="region of interest" description="Disordered" evidence="3">
    <location>
        <begin position="451"/>
        <end position="521"/>
    </location>
</feature>
<organism evidence="5 6">
    <name type="scientific">Marasmius tenuissimus</name>
    <dbReference type="NCBI Taxonomy" id="585030"/>
    <lineage>
        <taxon>Eukaryota</taxon>
        <taxon>Fungi</taxon>
        <taxon>Dikarya</taxon>
        <taxon>Basidiomycota</taxon>
        <taxon>Agaricomycotina</taxon>
        <taxon>Agaricomycetes</taxon>
        <taxon>Agaricomycetidae</taxon>
        <taxon>Agaricales</taxon>
        <taxon>Marasmiineae</taxon>
        <taxon>Marasmiaceae</taxon>
        <taxon>Marasmius</taxon>
    </lineage>
</organism>
<feature type="compositionally biased region" description="Polar residues" evidence="3">
    <location>
        <begin position="21"/>
        <end position="30"/>
    </location>
</feature>
<accession>A0ABR2ZX47</accession>
<keyword evidence="6" id="KW-1185">Reference proteome</keyword>
<sequence length="885" mass="101121">MPSPTVRNEQADQPEVGPAGGTNTNQQDVSIQEEVRFWAGEASLSPRNENQTPWNSPNLRGSTVNPERGSVGRESRSESQHSEGQRGRQPRAHGSVVERTRTLELPRTLDEDARNVGLQQQLLNSILEVNSEVLEKIKEEARDRTYSEFLEWRERDRRERLEEIENREKAARREKTSGEQEPARQESVAVSNNIVQRIGRMAGEGTRPAGSTSKFESKRPVDYLAPNSHLGKLLIGLGDNPPSDDGSDTSDDEDRKPKKEESVKGKETEKPTAYAEEMKLKPIRPNKYDGAMNPRKFLRFSKEAYRLVKDGKVPKHRQVDIVSHYLEGKAYSFYERTCGDCPDEWVLKDFLIQLYNYVFPLSFRTEQRRKLKTLTQHGRRIREYVGEFEDLCDIIGMTDEREMVTLLWDGFDSSISAGLYNRDLHPERSSLKDVVAAAEMVELVEGVRKNTSFGRDSGRRKDRSKSRDPDRDNKRSGPKFTAKNDSQKSQDKGNNRSNKTYQSKDKKDKLKGRKQLSEAEKKEYTAAGKCFGCGEVGHFSRNCPTNNSVKSDSRKAKNPPGVSAHNLEFALADDLRESFEESVMTVNAINWYEDVEMTYYSDSGSESSGEPTKDTNITTPCDEMSRETMNMEEDRWGNESVVESPPGTPHSRHSSNESMALETNLARVSEELEEWVNEGGWGDNYGCVQDRKPMAHPHSEPWWQDVFLKPNGDLLDNHEEITSDDEDEYYTPNGRYNCREVDVLLTDGRVWYQEERRKGEFEEIARIRRAKFHSNLFRLRKEKVSRKNRSGTYLYRHLNHISFGWEDDPAVPRAFGDPVANRAEFILSTCGPYLPGEAYNEDELGRFMVYRVSKDTHVLIDNLYDSLYPGDETAGAVGRSNGMAE</sequence>
<feature type="compositionally biased region" description="Polar residues" evidence="3">
    <location>
        <begin position="45"/>
        <end position="65"/>
    </location>
</feature>
<dbReference type="Gene3D" id="4.10.60.10">
    <property type="entry name" value="Zinc finger, CCHC-type"/>
    <property type="match status" value="1"/>
</dbReference>
<comment type="caution">
    <text evidence="5">The sequence shown here is derived from an EMBL/GenBank/DDBJ whole genome shotgun (WGS) entry which is preliminary data.</text>
</comment>
<dbReference type="EMBL" id="JBBXMP010000040">
    <property type="protein sequence ID" value="KAL0065978.1"/>
    <property type="molecule type" value="Genomic_DNA"/>
</dbReference>
<dbReference type="PROSITE" id="PS50158">
    <property type="entry name" value="ZF_CCHC"/>
    <property type="match status" value="1"/>
</dbReference>
<dbReference type="SMART" id="SM00343">
    <property type="entry name" value="ZnF_C2HC"/>
    <property type="match status" value="1"/>
</dbReference>
<protein>
    <recommendedName>
        <fullName evidence="4">CCHC-type domain-containing protein</fullName>
    </recommendedName>
</protein>
<evidence type="ECO:0000256" key="1">
    <source>
        <dbReference type="ARBA" id="ARBA00022664"/>
    </source>
</evidence>
<keyword evidence="2" id="KW-0862">Zinc</keyword>
<feature type="domain" description="CCHC-type" evidence="4">
    <location>
        <begin position="529"/>
        <end position="544"/>
    </location>
</feature>
<dbReference type="InterPro" id="IPR001878">
    <property type="entry name" value="Znf_CCHC"/>
</dbReference>
<feature type="region of interest" description="Disordered" evidence="3">
    <location>
        <begin position="168"/>
        <end position="277"/>
    </location>
</feature>
<evidence type="ECO:0000256" key="2">
    <source>
        <dbReference type="PROSITE-ProRule" id="PRU00047"/>
    </source>
</evidence>
<evidence type="ECO:0000313" key="5">
    <source>
        <dbReference type="EMBL" id="KAL0065978.1"/>
    </source>
</evidence>
<dbReference type="Proteomes" id="UP001437256">
    <property type="component" value="Unassembled WGS sequence"/>
</dbReference>
<feature type="region of interest" description="Disordered" evidence="3">
    <location>
        <begin position="636"/>
        <end position="658"/>
    </location>
</feature>